<comment type="caution">
    <text evidence="7">The sequence shown here is derived from an EMBL/GenBank/DDBJ whole genome shotgun (WGS) entry which is preliminary data.</text>
</comment>
<keyword evidence="4 5" id="KW-0472">Membrane</keyword>
<feature type="transmembrane region" description="Helical" evidence="5">
    <location>
        <begin position="401"/>
        <end position="425"/>
    </location>
</feature>
<feature type="transmembrane region" description="Helical" evidence="5">
    <location>
        <begin position="177"/>
        <end position="195"/>
    </location>
</feature>
<feature type="domain" description="Major facilitator superfamily (MFS) profile" evidence="6">
    <location>
        <begin position="22"/>
        <end position="456"/>
    </location>
</feature>
<feature type="transmembrane region" description="Helical" evidence="5">
    <location>
        <begin position="149"/>
        <end position="171"/>
    </location>
</feature>
<evidence type="ECO:0000259" key="6">
    <source>
        <dbReference type="PROSITE" id="PS50850"/>
    </source>
</evidence>
<dbReference type="Gene3D" id="1.20.1250.20">
    <property type="entry name" value="MFS general substrate transporter like domains"/>
    <property type="match status" value="1"/>
</dbReference>
<dbReference type="Pfam" id="PF00083">
    <property type="entry name" value="Sugar_tr"/>
    <property type="match status" value="1"/>
</dbReference>
<feature type="transmembrane region" description="Helical" evidence="5">
    <location>
        <begin position="64"/>
        <end position="87"/>
    </location>
</feature>
<dbReference type="AlphaFoldDB" id="A0A922CWH5"/>
<keyword evidence="8" id="KW-1185">Reference proteome</keyword>
<organism evidence="7 8">
    <name type="scientific">Manduca sexta</name>
    <name type="common">Tobacco hawkmoth</name>
    <name type="synonym">Tobacco hornworm</name>
    <dbReference type="NCBI Taxonomy" id="7130"/>
    <lineage>
        <taxon>Eukaryota</taxon>
        <taxon>Metazoa</taxon>
        <taxon>Ecdysozoa</taxon>
        <taxon>Arthropoda</taxon>
        <taxon>Hexapoda</taxon>
        <taxon>Insecta</taxon>
        <taxon>Pterygota</taxon>
        <taxon>Neoptera</taxon>
        <taxon>Endopterygota</taxon>
        <taxon>Lepidoptera</taxon>
        <taxon>Glossata</taxon>
        <taxon>Ditrysia</taxon>
        <taxon>Bombycoidea</taxon>
        <taxon>Sphingidae</taxon>
        <taxon>Sphinginae</taxon>
        <taxon>Sphingini</taxon>
        <taxon>Manduca</taxon>
    </lineage>
</organism>
<feature type="transmembrane region" description="Helical" evidence="5">
    <location>
        <begin position="366"/>
        <end position="389"/>
    </location>
</feature>
<dbReference type="EMBL" id="JH668709">
    <property type="protein sequence ID" value="KAG6460957.1"/>
    <property type="molecule type" value="Genomic_DNA"/>
</dbReference>
<sequence>MEDCEVNIKKDRWKYFFRQLLIASGAWNCYFMLGLCMGAPTVFIPQIRKEANSTEAVSEDMASWIPAILSYGGVPWILILPYLISVFGRKIPHIIVSVATLAGFTTFVFSTTVTHIIISEMLQGLVAASYLTISVVIIIEYASPKYRGMFLTLKSACFFWGILFANTIGTFFHWKKIGMVGLGCSVYNLVSVFFWPESPYWLAGKGQIDECTKAHVWLKGRDEISDKELKSLINSCRYERNTQPQNLYRRIRLTVKEMLRKQFYKPVLFSVLLTSLYLLSGKLICTVYAIDIIKKMTNSESTAYTAMLILDAVTLISMYGGCLVVKVVKRRLMLLTTSSIGVFFLFSISLYLYLVKLSIVSEYKYLSVSLLTGFSIAIGCGPMILSTSISGELLPLESRSISMCVIAFVFKISYGSFLKVAPYLFKTFGLHGTFLSFALSSSVCLILIYLYLPETKDKNLQEIADCMKGVDAMVEREEELAPVRRNTE</sequence>
<feature type="transmembrane region" description="Helical" evidence="5">
    <location>
        <begin position="332"/>
        <end position="354"/>
    </location>
</feature>
<evidence type="ECO:0000313" key="8">
    <source>
        <dbReference type="Proteomes" id="UP000791440"/>
    </source>
</evidence>
<feature type="transmembrane region" description="Helical" evidence="5">
    <location>
        <begin position="20"/>
        <end position="44"/>
    </location>
</feature>
<evidence type="ECO:0000313" key="7">
    <source>
        <dbReference type="EMBL" id="KAG6460957.1"/>
    </source>
</evidence>
<dbReference type="InterPro" id="IPR005828">
    <property type="entry name" value="MFS_sugar_transport-like"/>
</dbReference>
<dbReference type="InterPro" id="IPR020846">
    <property type="entry name" value="MFS_dom"/>
</dbReference>
<feature type="transmembrane region" description="Helical" evidence="5">
    <location>
        <begin position="94"/>
        <end position="118"/>
    </location>
</feature>
<feature type="transmembrane region" description="Helical" evidence="5">
    <location>
        <begin position="431"/>
        <end position="452"/>
    </location>
</feature>
<dbReference type="SUPFAM" id="SSF103473">
    <property type="entry name" value="MFS general substrate transporter"/>
    <property type="match status" value="1"/>
</dbReference>
<dbReference type="GO" id="GO:0022857">
    <property type="term" value="F:transmembrane transporter activity"/>
    <property type="evidence" value="ECO:0007669"/>
    <property type="project" value="InterPro"/>
</dbReference>
<keyword evidence="2 5" id="KW-0812">Transmembrane</keyword>
<dbReference type="OrthoDB" id="5290825at2759"/>
<evidence type="ECO:0000256" key="2">
    <source>
        <dbReference type="ARBA" id="ARBA00022692"/>
    </source>
</evidence>
<feature type="transmembrane region" description="Helical" evidence="5">
    <location>
        <begin position="124"/>
        <end position="142"/>
    </location>
</feature>
<dbReference type="PROSITE" id="PS50850">
    <property type="entry name" value="MFS"/>
    <property type="match status" value="1"/>
</dbReference>
<feature type="transmembrane region" description="Helical" evidence="5">
    <location>
        <begin position="267"/>
        <end position="290"/>
    </location>
</feature>
<dbReference type="PANTHER" id="PTHR48021">
    <property type="match status" value="1"/>
</dbReference>
<dbReference type="Proteomes" id="UP000791440">
    <property type="component" value="Unassembled WGS sequence"/>
</dbReference>
<protein>
    <recommendedName>
        <fullName evidence="6">Major facilitator superfamily (MFS) profile domain-containing protein</fullName>
    </recommendedName>
</protein>
<comment type="subcellular location">
    <subcellularLocation>
        <location evidence="1">Membrane</location>
        <topology evidence="1">Multi-pass membrane protein</topology>
    </subcellularLocation>
</comment>
<evidence type="ECO:0000256" key="1">
    <source>
        <dbReference type="ARBA" id="ARBA00004141"/>
    </source>
</evidence>
<gene>
    <name evidence="7" type="ORF">O3G_MSEX012330</name>
</gene>
<evidence type="ECO:0000256" key="3">
    <source>
        <dbReference type="ARBA" id="ARBA00022989"/>
    </source>
</evidence>
<dbReference type="PANTHER" id="PTHR48021:SF1">
    <property type="entry name" value="GH07001P-RELATED"/>
    <property type="match status" value="1"/>
</dbReference>
<accession>A0A922CWH5</accession>
<reference evidence="7" key="2">
    <citation type="submission" date="2020-12" db="EMBL/GenBank/DDBJ databases">
        <authorList>
            <person name="Kanost M."/>
        </authorList>
    </citation>
    <scope>NUCLEOTIDE SEQUENCE</scope>
</reference>
<evidence type="ECO:0000256" key="5">
    <source>
        <dbReference type="SAM" id="Phobius"/>
    </source>
</evidence>
<proteinExistence type="predicted"/>
<dbReference type="InterPro" id="IPR036259">
    <property type="entry name" value="MFS_trans_sf"/>
</dbReference>
<dbReference type="InterPro" id="IPR050549">
    <property type="entry name" value="MFS_Trehalose_Transporter"/>
</dbReference>
<dbReference type="GO" id="GO:0016020">
    <property type="term" value="C:membrane"/>
    <property type="evidence" value="ECO:0007669"/>
    <property type="project" value="UniProtKB-SubCell"/>
</dbReference>
<keyword evidence="3 5" id="KW-1133">Transmembrane helix</keyword>
<reference evidence="7" key="1">
    <citation type="journal article" date="2016" name="Insect Biochem. Mol. Biol.">
        <title>Multifaceted biological insights from a draft genome sequence of the tobacco hornworm moth, Manduca sexta.</title>
        <authorList>
            <person name="Kanost M.R."/>
            <person name="Arrese E.L."/>
            <person name="Cao X."/>
            <person name="Chen Y.R."/>
            <person name="Chellapilla S."/>
            <person name="Goldsmith M.R."/>
            <person name="Grosse-Wilde E."/>
            <person name="Heckel D.G."/>
            <person name="Herndon N."/>
            <person name="Jiang H."/>
            <person name="Papanicolaou A."/>
            <person name="Qu J."/>
            <person name="Soulages J.L."/>
            <person name="Vogel H."/>
            <person name="Walters J."/>
            <person name="Waterhouse R.M."/>
            <person name="Ahn S.J."/>
            <person name="Almeida F.C."/>
            <person name="An C."/>
            <person name="Aqrawi P."/>
            <person name="Bretschneider A."/>
            <person name="Bryant W.B."/>
            <person name="Bucks S."/>
            <person name="Chao H."/>
            <person name="Chevignon G."/>
            <person name="Christen J.M."/>
            <person name="Clarke D.F."/>
            <person name="Dittmer N.T."/>
            <person name="Ferguson L.C.F."/>
            <person name="Garavelou S."/>
            <person name="Gordon K.H.J."/>
            <person name="Gunaratna R.T."/>
            <person name="Han Y."/>
            <person name="Hauser F."/>
            <person name="He Y."/>
            <person name="Heidel-Fischer H."/>
            <person name="Hirsh A."/>
            <person name="Hu Y."/>
            <person name="Jiang H."/>
            <person name="Kalra D."/>
            <person name="Klinner C."/>
            <person name="Konig C."/>
            <person name="Kovar C."/>
            <person name="Kroll A.R."/>
            <person name="Kuwar S.S."/>
            <person name="Lee S.L."/>
            <person name="Lehman R."/>
            <person name="Li K."/>
            <person name="Li Z."/>
            <person name="Liang H."/>
            <person name="Lovelace S."/>
            <person name="Lu Z."/>
            <person name="Mansfield J.H."/>
            <person name="McCulloch K.J."/>
            <person name="Mathew T."/>
            <person name="Morton B."/>
            <person name="Muzny D.M."/>
            <person name="Neunemann D."/>
            <person name="Ongeri F."/>
            <person name="Pauchet Y."/>
            <person name="Pu L.L."/>
            <person name="Pyrousis I."/>
            <person name="Rao X.J."/>
            <person name="Redding A."/>
            <person name="Roesel C."/>
            <person name="Sanchez-Gracia A."/>
            <person name="Schaack S."/>
            <person name="Shukla A."/>
            <person name="Tetreau G."/>
            <person name="Wang Y."/>
            <person name="Xiong G.H."/>
            <person name="Traut W."/>
            <person name="Walsh T.K."/>
            <person name="Worley K.C."/>
            <person name="Wu D."/>
            <person name="Wu W."/>
            <person name="Wu Y.Q."/>
            <person name="Zhang X."/>
            <person name="Zou Z."/>
            <person name="Zucker H."/>
            <person name="Briscoe A.D."/>
            <person name="Burmester T."/>
            <person name="Clem R.J."/>
            <person name="Feyereisen R."/>
            <person name="Grimmelikhuijzen C.J.P."/>
            <person name="Hamodrakas S.J."/>
            <person name="Hansson B.S."/>
            <person name="Huguet E."/>
            <person name="Jermiin L.S."/>
            <person name="Lan Q."/>
            <person name="Lehman H.K."/>
            <person name="Lorenzen M."/>
            <person name="Merzendorfer H."/>
            <person name="Michalopoulos I."/>
            <person name="Morton D.B."/>
            <person name="Muthukrishnan S."/>
            <person name="Oakeshott J.G."/>
            <person name="Palmer W."/>
            <person name="Park Y."/>
            <person name="Passarelli A.L."/>
            <person name="Rozas J."/>
            <person name="Schwartz L.M."/>
            <person name="Smith W."/>
            <person name="Southgate A."/>
            <person name="Vilcinskas A."/>
            <person name="Vogt R."/>
            <person name="Wang P."/>
            <person name="Werren J."/>
            <person name="Yu X.Q."/>
            <person name="Zhou J.J."/>
            <person name="Brown S.J."/>
            <person name="Scherer S.E."/>
            <person name="Richards S."/>
            <person name="Blissard G.W."/>
        </authorList>
    </citation>
    <scope>NUCLEOTIDE SEQUENCE</scope>
</reference>
<name>A0A922CWH5_MANSE</name>
<feature type="transmembrane region" description="Helical" evidence="5">
    <location>
        <begin position="302"/>
        <end position="325"/>
    </location>
</feature>
<evidence type="ECO:0000256" key="4">
    <source>
        <dbReference type="ARBA" id="ARBA00023136"/>
    </source>
</evidence>